<name>A0ABM8ARQ1_9BACT</name>
<dbReference type="SUPFAM" id="SSF51338">
    <property type="entry name" value="Composite domain of metallo-dependent hydrolases"/>
    <property type="match status" value="1"/>
</dbReference>
<protein>
    <recommendedName>
        <fullName evidence="3">Amidohydrolase 3 domain-containing protein</fullName>
    </recommendedName>
</protein>
<gene>
    <name evidence="4" type="ORF">JCM14722_16720</name>
</gene>
<keyword evidence="2" id="KW-0732">Signal</keyword>
<dbReference type="InterPro" id="IPR006311">
    <property type="entry name" value="TAT_signal"/>
</dbReference>
<dbReference type="Gene3D" id="3.40.50.10910">
    <property type="entry name" value="Amidohydrolase"/>
    <property type="match status" value="1"/>
</dbReference>
<keyword evidence="5" id="KW-1185">Reference proteome</keyword>
<evidence type="ECO:0000256" key="2">
    <source>
        <dbReference type="SAM" id="SignalP"/>
    </source>
</evidence>
<dbReference type="InterPro" id="IPR051781">
    <property type="entry name" value="Metallo-dep_Hydrolase"/>
</dbReference>
<keyword evidence="1" id="KW-0408">Iron</keyword>
<dbReference type="RefSeq" id="WP_264981022.1">
    <property type="nucleotide sequence ID" value="NZ_AP026708.1"/>
</dbReference>
<keyword evidence="1" id="KW-0411">Iron-sulfur</keyword>
<evidence type="ECO:0000313" key="5">
    <source>
        <dbReference type="Proteomes" id="UP001061361"/>
    </source>
</evidence>
<dbReference type="EMBL" id="AP026708">
    <property type="protein sequence ID" value="BDQ34130.1"/>
    <property type="molecule type" value="Genomic_DNA"/>
</dbReference>
<dbReference type="InterPro" id="IPR013108">
    <property type="entry name" value="Amidohydro_3"/>
</dbReference>
<dbReference type="Proteomes" id="UP001061361">
    <property type="component" value="Chromosome"/>
</dbReference>
<keyword evidence="1" id="KW-0479">Metal-binding</keyword>
<dbReference type="PANTHER" id="PTHR43135">
    <property type="entry name" value="ALPHA-D-RIBOSE 1-METHYLPHOSPHONATE 5-TRIPHOSPHATE DIPHOSPHATASE"/>
    <property type="match status" value="1"/>
</dbReference>
<dbReference type="Pfam" id="PF07969">
    <property type="entry name" value="Amidohydro_3"/>
    <property type="match status" value="1"/>
</dbReference>
<dbReference type="PANTHER" id="PTHR43135:SF3">
    <property type="entry name" value="ALPHA-D-RIBOSE 1-METHYLPHOSPHONATE 5-TRIPHOSPHATE DIPHOSPHATASE"/>
    <property type="match status" value="1"/>
</dbReference>
<evidence type="ECO:0000259" key="3">
    <source>
        <dbReference type="Pfam" id="PF07969"/>
    </source>
</evidence>
<feature type="signal peptide" evidence="2">
    <location>
        <begin position="1"/>
        <end position="24"/>
    </location>
</feature>
<accession>A0ABM8ARQ1</accession>
<feature type="domain" description="Amidohydrolase 3" evidence="3">
    <location>
        <begin position="106"/>
        <end position="380"/>
    </location>
</feature>
<dbReference type="Gene3D" id="1.20.58.520">
    <property type="entry name" value="Amidohydrolase"/>
    <property type="match status" value="1"/>
</dbReference>
<organism evidence="4 5">
    <name type="scientific">Pseudodesulfovibrio portus</name>
    <dbReference type="NCBI Taxonomy" id="231439"/>
    <lineage>
        <taxon>Bacteria</taxon>
        <taxon>Pseudomonadati</taxon>
        <taxon>Thermodesulfobacteriota</taxon>
        <taxon>Desulfovibrionia</taxon>
        <taxon>Desulfovibrionales</taxon>
        <taxon>Desulfovibrionaceae</taxon>
    </lineage>
</organism>
<dbReference type="InterPro" id="IPR011059">
    <property type="entry name" value="Metal-dep_hydrolase_composite"/>
</dbReference>
<dbReference type="Gene3D" id="2.30.40.10">
    <property type="entry name" value="Urease, subunit C, domain 1"/>
    <property type="match status" value="1"/>
</dbReference>
<proteinExistence type="predicted"/>
<evidence type="ECO:0000256" key="1">
    <source>
        <dbReference type="ARBA" id="ARBA00023014"/>
    </source>
</evidence>
<feature type="chain" id="PRO_5047203885" description="Amidohydrolase 3 domain-containing protein" evidence="2">
    <location>
        <begin position="25"/>
        <end position="399"/>
    </location>
</feature>
<dbReference type="Gene3D" id="3.30.110.90">
    <property type="entry name" value="Amidohydrolase"/>
    <property type="match status" value="1"/>
</dbReference>
<dbReference type="InterPro" id="IPR032466">
    <property type="entry name" value="Metal_Hydrolase"/>
</dbReference>
<evidence type="ECO:0000313" key="4">
    <source>
        <dbReference type="EMBL" id="BDQ34130.1"/>
    </source>
</evidence>
<reference evidence="4" key="1">
    <citation type="submission" date="2022-08" db="EMBL/GenBank/DDBJ databases">
        <title>Genome Sequence of the sulphate-reducing bacterium, Pseudodesulfovibrio portus JCM14722.</title>
        <authorList>
            <person name="Kondo R."/>
            <person name="Kataoka T."/>
        </authorList>
    </citation>
    <scope>NUCLEOTIDE SEQUENCE</scope>
    <source>
        <strain evidence="4">JCM 14722</strain>
    </source>
</reference>
<dbReference type="SUPFAM" id="SSF51556">
    <property type="entry name" value="Metallo-dependent hydrolases"/>
    <property type="match status" value="1"/>
</dbReference>
<sequence length="399" mass="41787">MVLTRRQFLASLAGVAALSGTASATPSSPGTYALAGRIVTGQDEHPLTGHAVLVRGGFIEGIVPARTVADRPVIAPRDATILPGIINAHCHGVHTPEARRERWLSSGVTSIGDPGAPLSAMALLAQAPTGATATAAFSGPMLAAPGGYPLPVHDPKFAMVIRSPQEAADAVGMLADRGATMIKMAFEPGVMPEPWPVPDQPAAEAACNAARKLGLTVRCHVQDLSGLRPALDAGAHTIEHVPHRWIRHGEHRPVLDEDGSVIPCYRDLLERMVREGVILTPTLDVLSRTPWNGPELYEPVRAFNKMGGRLAAGNDFPYRRTGAGMILDEFRLLGRAGLTGEEILRAATSGSASACGFTDRGVIAPGMAADLLVTAGDPATDPDVLAAPLHIVKHGLFIA</sequence>
<dbReference type="PROSITE" id="PS51318">
    <property type="entry name" value="TAT"/>
    <property type="match status" value="1"/>
</dbReference>